<dbReference type="RefSeq" id="WP_193922068.1">
    <property type="nucleotide sequence ID" value="NZ_JADEWL010000057.1"/>
</dbReference>
<feature type="signal peptide" evidence="2">
    <location>
        <begin position="1"/>
        <end position="20"/>
    </location>
</feature>
<dbReference type="EMBL" id="JADEWL010000057">
    <property type="protein sequence ID" value="MBE9214359.1"/>
    <property type="molecule type" value="Genomic_DNA"/>
</dbReference>
<dbReference type="PROSITE" id="PS51257">
    <property type="entry name" value="PROKAR_LIPOPROTEIN"/>
    <property type="match status" value="1"/>
</dbReference>
<evidence type="ECO:0000256" key="1">
    <source>
        <dbReference type="SAM" id="MobiDB-lite"/>
    </source>
</evidence>
<dbReference type="Proteomes" id="UP000620559">
    <property type="component" value="Unassembled WGS sequence"/>
</dbReference>
<evidence type="ECO:0000313" key="3">
    <source>
        <dbReference type="EMBL" id="MBE9214359.1"/>
    </source>
</evidence>
<reference evidence="3" key="1">
    <citation type="submission" date="2020-10" db="EMBL/GenBank/DDBJ databases">
        <authorList>
            <person name="Castelo-Branco R."/>
            <person name="Eusebio N."/>
            <person name="Adriana R."/>
            <person name="Vieira A."/>
            <person name="Brugerolle De Fraissinette N."/>
            <person name="Rezende De Castro R."/>
            <person name="Schneider M.P."/>
            <person name="Vasconcelos V."/>
            <person name="Leao P.N."/>
        </authorList>
    </citation>
    <scope>NUCLEOTIDE SEQUENCE</scope>
    <source>
        <strain evidence="3">LEGE 06105</strain>
    </source>
</reference>
<gene>
    <name evidence="3" type="ORF">IQ247_17065</name>
</gene>
<feature type="compositionally biased region" description="Low complexity" evidence="1">
    <location>
        <begin position="27"/>
        <end position="38"/>
    </location>
</feature>
<proteinExistence type="predicted"/>
<dbReference type="AlphaFoldDB" id="A0A8J7F8Y7"/>
<feature type="region of interest" description="Disordered" evidence="1">
    <location>
        <begin position="21"/>
        <end position="56"/>
    </location>
</feature>
<evidence type="ECO:0000313" key="4">
    <source>
        <dbReference type="Proteomes" id="UP000620559"/>
    </source>
</evidence>
<accession>A0A8J7F8Y7</accession>
<keyword evidence="4" id="KW-1185">Reference proteome</keyword>
<keyword evidence="2" id="KW-0732">Signal</keyword>
<comment type="caution">
    <text evidence="3">The sequence shown here is derived from an EMBL/GenBank/DDBJ whole genome shotgun (WGS) entry which is preliminary data.</text>
</comment>
<feature type="chain" id="PRO_5035213636" evidence="2">
    <location>
        <begin position="21"/>
        <end position="56"/>
    </location>
</feature>
<evidence type="ECO:0000256" key="2">
    <source>
        <dbReference type="SAM" id="SignalP"/>
    </source>
</evidence>
<name>A0A8J7F8Y7_9CYAN</name>
<organism evidence="3 4">
    <name type="scientific">Plectonema cf. radiosum LEGE 06105</name>
    <dbReference type="NCBI Taxonomy" id="945769"/>
    <lineage>
        <taxon>Bacteria</taxon>
        <taxon>Bacillati</taxon>
        <taxon>Cyanobacteriota</taxon>
        <taxon>Cyanophyceae</taxon>
        <taxon>Oscillatoriophycideae</taxon>
        <taxon>Oscillatoriales</taxon>
        <taxon>Microcoleaceae</taxon>
        <taxon>Plectonema</taxon>
    </lineage>
</organism>
<sequence>MKTKVFGFALLLGLATIIGACEGGGDTPSTTDTPPAAGEPVDAPGTVPEATPTATP</sequence>
<protein>
    <submittedName>
        <fullName evidence="3">Uncharacterized protein</fullName>
    </submittedName>
</protein>